<dbReference type="AlphaFoldDB" id="A0AAU8IIG6"/>
<reference evidence="7" key="1">
    <citation type="submission" date="2024-06" db="EMBL/GenBank/DDBJ databases">
        <authorList>
            <person name="Fan A."/>
            <person name="Zhang F.Y."/>
            <person name="Zhang L."/>
        </authorList>
    </citation>
    <scope>NUCLEOTIDE SEQUENCE</scope>
    <source>
        <strain evidence="7">Y61</strain>
    </source>
</reference>
<dbReference type="PROSITE" id="PS50983">
    <property type="entry name" value="FE_B12_PBP"/>
    <property type="match status" value="1"/>
</dbReference>
<name>A0AAU8IIG6_9BACL</name>
<dbReference type="EMBL" id="CP159510">
    <property type="protein sequence ID" value="XCJ17793.1"/>
    <property type="molecule type" value="Genomic_DNA"/>
</dbReference>
<dbReference type="CDD" id="cd01140">
    <property type="entry name" value="FatB"/>
    <property type="match status" value="1"/>
</dbReference>
<dbReference type="InterPro" id="IPR051313">
    <property type="entry name" value="Bact_iron-sidero_bind"/>
</dbReference>
<dbReference type="GO" id="GO:0030288">
    <property type="term" value="C:outer membrane-bounded periplasmic space"/>
    <property type="evidence" value="ECO:0007669"/>
    <property type="project" value="TreeGrafter"/>
</dbReference>
<dbReference type="SUPFAM" id="SSF53807">
    <property type="entry name" value="Helical backbone' metal receptor"/>
    <property type="match status" value="1"/>
</dbReference>
<evidence type="ECO:0000256" key="4">
    <source>
        <dbReference type="ARBA" id="ARBA00022729"/>
    </source>
</evidence>
<feature type="chain" id="PRO_5043583001" evidence="5">
    <location>
        <begin position="20"/>
        <end position="311"/>
    </location>
</feature>
<evidence type="ECO:0000256" key="1">
    <source>
        <dbReference type="ARBA" id="ARBA00004196"/>
    </source>
</evidence>
<sequence length="311" mass="33875">MKKIIAALASLLLLLTVSACGTDAGAGNTGEQETIKIKGTNGTVSVPRHPKRIVVLDYGVLDSLDKLGASGHIVGLSRQNVPAYLKQYDSDKYANLGNLKEVDLEKINSLEPDLIISSNRLTDLNEKFEKIAPTLQLTVDEKNYLDSFKENTLELAKIVGKTSKAKAEIKKIDQKIADLKARVPEDQKTLTIIANEGKASAFGSGSRYGLINDLFGFTSVDSHIEASPHGQSISTEYISKKNPDYLFVVDRSAVVTQKPSAKQVIENDLVKRTSAYKNKHIVLLNPEVWYFSGGGIESLNIMIDEVAGAVK</sequence>
<dbReference type="Pfam" id="PF01497">
    <property type="entry name" value="Peripla_BP_2"/>
    <property type="match status" value="1"/>
</dbReference>
<protein>
    <submittedName>
        <fullName evidence="7">Siderophore ABC transporter substrate-binding protein</fullName>
    </submittedName>
</protein>
<gene>
    <name evidence="7" type="ORF">ABNN70_04750</name>
</gene>
<evidence type="ECO:0000256" key="2">
    <source>
        <dbReference type="ARBA" id="ARBA00008814"/>
    </source>
</evidence>
<keyword evidence="4 5" id="KW-0732">Signal</keyword>
<dbReference type="RefSeq" id="WP_353948898.1">
    <property type="nucleotide sequence ID" value="NZ_CP159510.1"/>
</dbReference>
<proteinExistence type="inferred from homology"/>
<dbReference type="InterPro" id="IPR002491">
    <property type="entry name" value="ABC_transptr_periplasmic_BD"/>
</dbReference>
<evidence type="ECO:0000313" key="7">
    <source>
        <dbReference type="EMBL" id="XCJ17793.1"/>
    </source>
</evidence>
<accession>A0AAU8IIG6</accession>
<dbReference type="PANTHER" id="PTHR30532">
    <property type="entry name" value="IRON III DICITRATE-BINDING PERIPLASMIC PROTEIN"/>
    <property type="match status" value="1"/>
</dbReference>
<evidence type="ECO:0000256" key="3">
    <source>
        <dbReference type="ARBA" id="ARBA00022448"/>
    </source>
</evidence>
<dbReference type="GO" id="GO:1901678">
    <property type="term" value="P:iron coordination entity transport"/>
    <property type="evidence" value="ECO:0007669"/>
    <property type="project" value="UniProtKB-ARBA"/>
</dbReference>
<dbReference type="InterPro" id="IPR033870">
    <property type="entry name" value="FatB"/>
</dbReference>
<feature type="signal peptide" evidence="5">
    <location>
        <begin position="1"/>
        <end position="19"/>
    </location>
</feature>
<comment type="subcellular location">
    <subcellularLocation>
        <location evidence="1">Cell envelope</location>
    </subcellularLocation>
</comment>
<dbReference type="PROSITE" id="PS51257">
    <property type="entry name" value="PROKAR_LIPOPROTEIN"/>
    <property type="match status" value="1"/>
</dbReference>
<evidence type="ECO:0000256" key="5">
    <source>
        <dbReference type="SAM" id="SignalP"/>
    </source>
</evidence>
<dbReference type="PANTHER" id="PTHR30532:SF28">
    <property type="entry name" value="PETROBACTIN-BINDING PROTEIN YCLQ"/>
    <property type="match status" value="1"/>
</dbReference>
<dbReference type="Gene3D" id="3.40.50.1980">
    <property type="entry name" value="Nitrogenase molybdenum iron protein domain"/>
    <property type="match status" value="2"/>
</dbReference>
<organism evidence="7">
    <name type="scientific">Sporolactobacillus sp. Y61</name>
    <dbReference type="NCBI Taxonomy" id="3160863"/>
    <lineage>
        <taxon>Bacteria</taxon>
        <taxon>Bacillati</taxon>
        <taxon>Bacillota</taxon>
        <taxon>Bacilli</taxon>
        <taxon>Bacillales</taxon>
        <taxon>Sporolactobacillaceae</taxon>
        <taxon>Sporolactobacillus</taxon>
    </lineage>
</organism>
<comment type="similarity">
    <text evidence="2">Belongs to the bacterial solute-binding protein 8 family.</text>
</comment>
<feature type="domain" description="Fe/B12 periplasmic-binding" evidence="6">
    <location>
        <begin position="52"/>
        <end position="311"/>
    </location>
</feature>
<evidence type="ECO:0000259" key="6">
    <source>
        <dbReference type="PROSITE" id="PS50983"/>
    </source>
</evidence>
<keyword evidence="3" id="KW-0813">Transport</keyword>